<reference evidence="1 2" key="1">
    <citation type="journal article" date="2018" name="BMC Genomics">
        <title>Genomic comparison of Trypanosoma conorhini and Trypanosoma rangeli to Trypanosoma cruzi strains of high and low virulence.</title>
        <authorList>
            <person name="Bradwell K.R."/>
            <person name="Koparde V.N."/>
            <person name="Matveyev A.V."/>
            <person name="Serrano M.G."/>
            <person name="Alves J.M."/>
            <person name="Parikh H."/>
            <person name="Huang B."/>
            <person name="Lee V."/>
            <person name="Espinosa-Alvarez O."/>
            <person name="Ortiz P.A."/>
            <person name="Costa-Martins A.G."/>
            <person name="Teixeira M.M."/>
            <person name="Buck G.A."/>
        </authorList>
    </citation>
    <scope>NUCLEOTIDE SEQUENCE [LARGE SCALE GENOMIC DNA]</scope>
    <source>
        <strain evidence="1 2">025E</strain>
    </source>
</reference>
<organism evidence="1 2">
    <name type="scientific">Trypanosoma conorhini</name>
    <dbReference type="NCBI Taxonomy" id="83891"/>
    <lineage>
        <taxon>Eukaryota</taxon>
        <taxon>Discoba</taxon>
        <taxon>Euglenozoa</taxon>
        <taxon>Kinetoplastea</taxon>
        <taxon>Metakinetoplastina</taxon>
        <taxon>Trypanosomatida</taxon>
        <taxon>Trypanosomatidae</taxon>
        <taxon>Trypanosoma</taxon>
    </lineage>
</organism>
<accession>A0A3S5IUI6</accession>
<dbReference type="Proteomes" id="UP000284403">
    <property type="component" value="Unassembled WGS sequence"/>
</dbReference>
<comment type="caution">
    <text evidence="1">The sequence shown here is derived from an EMBL/GenBank/DDBJ whole genome shotgun (WGS) entry which is preliminary data.</text>
</comment>
<sequence length="267" mass="28890">MCLSQAPASEVPRLLLCHGEHATVTSRYWEAYRHMARALRIDASLSASLQPHLSAAVAAMDAMRRPTTTTITAVEVRPALPVEAAAQVGVFAADDMAPSAVVVHERAFAVGYHGIGGDGPPPLCVAYAASYRERHARYECDPLRLLAGLASAFHAGIALVMHVVTKWSGYKTQVAGHEAPARLARNANVPADAYDGLRVDLEGRCAPCHYLSQLFKKGPKHPHCHASVAQYACTSRTAEARNAPPLPWLTMSHVELQRHGAHYRRPS</sequence>
<keyword evidence="2" id="KW-1185">Reference proteome</keyword>
<gene>
    <name evidence="1" type="ORF">Tco025E_01701</name>
</gene>
<dbReference type="RefSeq" id="XP_029231278.1">
    <property type="nucleotide sequence ID" value="XM_029368638.1"/>
</dbReference>
<dbReference type="EMBL" id="MKKU01000058">
    <property type="protein sequence ID" value="RNF26072.1"/>
    <property type="molecule type" value="Genomic_DNA"/>
</dbReference>
<protein>
    <submittedName>
        <fullName evidence="1">Uncharacterized protein</fullName>
    </submittedName>
</protein>
<dbReference type="GeneID" id="40315312"/>
<evidence type="ECO:0000313" key="2">
    <source>
        <dbReference type="Proteomes" id="UP000284403"/>
    </source>
</evidence>
<evidence type="ECO:0000313" key="1">
    <source>
        <dbReference type="EMBL" id="RNF26072.1"/>
    </source>
</evidence>
<name>A0A3S5IUI6_9TRYP</name>
<dbReference type="AlphaFoldDB" id="A0A3S5IUI6"/>
<proteinExistence type="predicted"/>